<dbReference type="PANTHER" id="PTHR42737:SF2">
    <property type="entry name" value="GLUTATHIONE REDUCTASE"/>
    <property type="match status" value="1"/>
</dbReference>
<keyword evidence="9" id="KW-0521">NADP</keyword>
<dbReference type="PIRSF" id="PIRSF000350">
    <property type="entry name" value="Mercury_reductase_MerA"/>
    <property type="match status" value="1"/>
</dbReference>
<evidence type="ECO:0000313" key="13">
    <source>
        <dbReference type="Proteomes" id="UP000823046"/>
    </source>
</evidence>
<keyword evidence="9" id="KW-0963">Cytoplasm</keyword>
<dbReference type="SUPFAM" id="SSF55424">
    <property type="entry name" value="FAD/NAD-linked reductases, dimerisation (C-terminal) domain"/>
    <property type="match status" value="1"/>
</dbReference>
<accession>A0ABQ7J931</accession>
<evidence type="ECO:0000313" key="12">
    <source>
        <dbReference type="EMBL" id="KAF8820508.1"/>
    </source>
</evidence>
<organism evidence="12 13">
    <name type="scientific">Cardiosporidium cionae</name>
    <dbReference type="NCBI Taxonomy" id="476202"/>
    <lineage>
        <taxon>Eukaryota</taxon>
        <taxon>Sar</taxon>
        <taxon>Alveolata</taxon>
        <taxon>Apicomplexa</taxon>
        <taxon>Aconoidasida</taxon>
        <taxon>Nephromycida</taxon>
        <taxon>Cardiosporidium</taxon>
    </lineage>
</organism>
<dbReference type="InterPro" id="IPR046952">
    <property type="entry name" value="GSHR/TRXR-like"/>
</dbReference>
<evidence type="ECO:0000256" key="9">
    <source>
        <dbReference type="RuleBase" id="RU365016"/>
    </source>
</evidence>
<keyword evidence="6" id="KW-1015">Disulfide bond</keyword>
<keyword evidence="13" id="KW-1185">Reference proteome</keyword>
<dbReference type="Gene3D" id="3.50.50.60">
    <property type="entry name" value="FAD/NAD(P)-binding domain"/>
    <property type="match status" value="2"/>
</dbReference>
<dbReference type="InterPro" id="IPR004099">
    <property type="entry name" value="Pyr_nucl-diS_OxRdtase_dimer"/>
</dbReference>
<dbReference type="InterPro" id="IPR001100">
    <property type="entry name" value="Pyr_nuc-diS_OxRdtase"/>
</dbReference>
<dbReference type="InterPro" id="IPR036188">
    <property type="entry name" value="FAD/NAD-bd_sf"/>
</dbReference>
<feature type="domain" description="Pyridine nucleotide-disulphide oxidoreductase dimerisation" evidence="10">
    <location>
        <begin position="348"/>
        <end position="463"/>
    </location>
</feature>
<keyword evidence="4 8" id="KW-0274">FAD</keyword>
<proteinExistence type="inferred from homology"/>
<dbReference type="InterPro" id="IPR012999">
    <property type="entry name" value="Pyr_OxRdtase_I_AS"/>
</dbReference>
<evidence type="ECO:0000256" key="1">
    <source>
        <dbReference type="ARBA" id="ARBA00001974"/>
    </source>
</evidence>
<feature type="domain" description="FAD/NAD(P)-binding" evidence="11">
    <location>
        <begin position="4"/>
        <end position="327"/>
    </location>
</feature>
<evidence type="ECO:0000256" key="4">
    <source>
        <dbReference type="ARBA" id="ARBA00022827"/>
    </source>
</evidence>
<evidence type="ECO:0000256" key="8">
    <source>
        <dbReference type="RuleBase" id="RU003691"/>
    </source>
</evidence>
<name>A0ABQ7J931_9APIC</name>
<evidence type="ECO:0000259" key="10">
    <source>
        <dbReference type="Pfam" id="PF02852"/>
    </source>
</evidence>
<gene>
    <name evidence="12" type="ORF">IE077_000472</name>
</gene>
<reference evidence="12 13" key="1">
    <citation type="journal article" date="2020" name="bioRxiv">
        <title>Metabolic contributions of an alphaproteobacterial endosymbiont in the apicomplexan Cardiosporidium cionae.</title>
        <authorList>
            <person name="Hunter E.S."/>
            <person name="Paight C.J."/>
            <person name="Lane C.E."/>
        </authorList>
    </citation>
    <scope>NUCLEOTIDE SEQUENCE [LARGE SCALE GENOMIC DNA]</scope>
    <source>
        <strain evidence="12">ESH_2018</strain>
    </source>
</reference>
<keyword evidence="3 8" id="KW-0285">Flavoprotein</keyword>
<comment type="catalytic activity">
    <reaction evidence="9">
        <text>2 glutathione + NADP(+) = glutathione disulfide + NADPH + H(+)</text>
        <dbReference type="Rhea" id="RHEA:11740"/>
        <dbReference type="ChEBI" id="CHEBI:15378"/>
        <dbReference type="ChEBI" id="CHEBI:57783"/>
        <dbReference type="ChEBI" id="CHEBI:57925"/>
        <dbReference type="ChEBI" id="CHEBI:58297"/>
        <dbReference type="ChEBI" id="CHEBI:58349"/>
        <dbReference type="EC" id="1.8.1.7"/>
    </reaction>
</comment>
<evidence type="ECO:0000256" key="2">
    <source>
        <dbReference type="ARBA" id="ARBA00007532"/>
    </source>
</evidence>
<comment type="similarity">
    <text evidence="2 8">Belongs to the class-I pyridine nucleotide-disulfide oxidoreductase family.</text>
</comment>
<evidence type="ECO:0000256" key="5">
    <source>
        <dbReference type="ARBA" id="ARBA00023002"/>
    </source>
</evidence>
<dbReference type="Pfam" id="PF02852">
    <property type="entry name" value="Pyr_redox_dim"/>
    <property type="match status" value="1"/>
</dbReference>
<sequence length="468" mass="51612">MEHFDYFVIGGGSGGIASARRAATYGKKVGVAEYKRLGGTCVNVGCVPKKVMWNVATTSEVLNDCKHFGFKLEGNISFSWEYVKKYRDAYVARLNGIYRRNLQNSNISFYPNWADFTKEGDRIIVRLYNPNGEDIRVTTEHLLLATGGKPSSLGIPGEEFTINSDGFFELETLPKKVAVIGAGYIAVELAGVLNALGSDTHLFVRGDMALRKFDEMLKTNLKIIMDKHDLKIHPGSVFVAITKDADSGLLSISLKNDEIIGGFDCILVAIGRLPETWNFPQVEPQLKQENRPYLSVNDYQDTVLPGVHALGDVCGKIELTPMAIAAGRRLADRLFGDLPEAKASYEFVPTVIFSHPPIGTIGFTEEEAKQHYGEQNIKIYKNESVNLYFGTFDIAPADKPKTYMKMICLKNENERIIGLHVIGMGADEMIQGFGVAIKMGATKANFDSCVAVHPTAAEEFVTMSPWGL</sequence>
<dbReference type="PROSITE" id="PS00076">
    <property type="entry name" value="PYRIDINE_REDOX_1"/>
    <property type="match status" value="1"/>
</dbReference>
<comment type="caution">
    <text evidence="12">The sequence shown here is derived from an EMBL/GenBank/DDBJ whole genome shotgun (WGS) entry which is preliminary data.</text>
</comment>
<dbReference type="PANTHER" id="PTHR42737">
    <property type="entry name" value="GLUTATHIONE REDUCTASE"/>
    <property type="match status" value="1"/>
</dbReference>
<protein>
    <recommendedName>
        <fullName evidence="9">Glutathione reductase</fullName>
        <ecNumber evidence="9">1.8.1.7</ecNumber>
    </recommendedName>
</protein>
<dbReference type="Pfam" id="PF07992">
    <property type="entry name" value="Pyr_redox_2"/>
    <property type="match status" value="1"/>
</dbReference>
<dbReference type="InterPro" id="IPR006322">
    <property type="entry name" value="Glutathione_Rdtase_euk/bac"/>
</dbReference>
<dbReference type="NCBIfam" id="NF004776">
    <property type="entry name" value="PRK06116.1"/>
    <property type="match status" value="1"/>
</dbReference>
<comment type="subcellular location">
    <subcellularLocation>
        <location evidence="9">Cytoplasm</location>
    </subcellularLocation>
</comment>
<dbReference type="Gene3D" id="3.30.390.30">
    <property type="match status" value="1"/>
</dbReference>
<keyword evidence="5 8" id="KW-0560">Oxidoreductase</keyword>
<keyword evidence="7 8" id="KW-0676">Redox-active center</keyword>
<dbReference type="InterPro" id="IPR016156">
    <property type="entry name" value="FAD/NAD-linked_Rdtase_dimer_sf"/>
</dbReference>
<dbReference type="EC" id="1.8.1.7" evidence="9"/>
<dbReference type="PRINTS" id="PR00368">
    <property type="entry name" value="FADPNR"/>
</dbReference>
<dbReference type="EMBL" id="JADAQX010000368">
    <property type="protein sequence ID" value="KAF8820508.1"/>
    <property type="molecule type" value="Genomic_DNA"/>
</dbReference>
<dbReference type="PRINTS" id="PR00411">
    <property type="entry name" value="PNDRDTASEI"/>
</dbReference>
<dbReference type="Proteomes" id="UP000823046">
    <property type="component" value="Unassembled WGS sequence"/>
</dbReference>
<dbReference type="SUPFAM" id="SSF51905">
    <property type="entry name" value="FAD/NAD(P)-binding domain"/>
    <property type="match status" value="1"/>
</dbReference>
<comment type="function">
    <text evidence="9">Catalyzes the reduction of glutathione disulfide (GSSG) to reduced glutathione (GSH). Constitutes the major mechanism to maintain a high GSH:GSSG ratio in the cytosol.</text>
</comment>
<evidence type="ECO:0000256" key="6">
    <source>
        <dbReference type="ARBA" id="ARBA00023157"/>
    </source>
</evidence>
<dbReference type="NCBIfam" id="TIGR01421">
    <property type="entry name" value="gluta_reduc_1"/>
    <property type="match status" value="1"/>
</dbReference>
<comment type="cofactor">
    <cofactor evidence="1 9">
        <name>FAD</name>
        <dbReference type="ChEBI" id="CHEBI:57692"/>
    </cofactor>
</comment>
<dbReference type="InterPro" id="IPR023753">
    <property type="entry name" value="FAD/NAD-binding_dom"/>
</dbReference>
<evidence type="ECO:0000259" key="11">
    <source>
        <dbReference type="Pfam" id="PF07992"/>
    </source>
</evidence>
<evidence type="ECO:0000256" key="3">
    <source>
        <dbReference type="ARBA" id="ARBA00022630"/>
    </source>
</evidence>
<evidence type="ECO:0000256" key="7">
    <source>
        <dbReference type="ARBA" id="ARBA00023284"/>
    </source>
</evidence>